<reference evidence="3 4" key="1">
    <citation type="submission" date="2016-10" db="EMBL/GenBank/DDBJ databases">
        <authorList>
            <person name="de Groot N.N."/>
        </authorList>
    </citation>
    <scope>NUCLEOTIDE SEQUENCE [LARGE SCALE GENOMIC DNA]</scope>
    <source>
        <strain evidence="3 4">CGMCC 4.2023</strain>
    </source>
</reference>
<dbReference type="SUPFAM" id="SSF88659">
    <property type="entry name" value="Sigma3 and sigma4 domains of RNA polymerase sigma factors"/>
    <property type="match status" value="1"/>
</dbReference>
<evidence type="ECO:0000313" key="3">
    <source>
        <dbReference type="EMBL" id="SEF79014.1"/>
    </source>
</evidence>
<accession>A0A1H5UVM7</accession>
<dbReference type="GO" id="GO:0003700">
    <property type="term" value="F:DNA-binding transcription factor activity"/>
    <property type="evidence" value="ECO:0007669"/>
    <property type="project" value="InterPro"/>
</dbReference>
<dbReference type="Gene3D" id="1.10.10.10">
    <property type="entry name" value="Winged helix-like DNA-binding domain superfamily/Winged helix DNA-binding domain"/>
    <property type="match status" value="1"/>
</dbReference>
<gene>
    <name evidence="3" type="ORF">SAMN05216223_10228</name>
</gene>
<dbReference type="Proteomes" id="UP000236754">
    <property type="component" value="Unassembled WGS sequence"/>
</dbReference>
<sequence length="165" mass="18092">MPSHGRVGKRRAAAETRRDAEFAAFVAGAGGRLLHSATLLAGDPEDADRLLGTALARLYAAWLRLDGDDPYQWARCELFVRYAYRPWWYHPRGGLLDGLTAQERLIVTMRYFEGIGEEQTAALLGMARERVAAIAARGGATLRSRPAPPPGSPRPRPRATWAVGP</sequence>
<name>A0A1H5UVM7_9ACTN</name>
<dbReference type="Pfam" id="PF04545">
    <property type="entry name" value="Sigma70_r4"/>
    <property type="match status" value="1"/>
</dbReference>
<dbReference type="EMBL" id="FNVU01000002">
    <property type="protein sequence ID" value="SEF79014.1"/>
    <property type="molecule type" value="Genomic_DNA"/>
</dbReference>
<dbReference type="InterPro" id="IPR036388">
    <property type="entry name" value="WH-like_DNA-bd_sf"/>
</dbReference>
<organism evidence="3 4">
    <name type="scientific">Actinacidiphila yanglinensis</name>
    <dbReference type="NCBI Taxonomy" id="310779"/>
    <lineage>
        <taxon>Bacteria</taxon>
        <taxon>Bacillati</taxon>
        <taxon>Actinomycetota</taxon>
        <taxon>Actinomycetes</taxon>
        <taxon>Kitasatosporales</taxon>
        <taxon>Streptomycetaceae</taxon>
        <taxon>Actinacidiphila</taxon>
    </lineage>
</organism>
<dbReference type="InterPro" id="IPR013324">
    <property type="entry name" value="RNA_pol_sigma_r3/r4-like"/>
</dbReference>
<dbReference type="InterPro" id="IPR007630">
    <property type="entry name" value="RNA_pol_sigma70_r4"/>
</dbReference>
<feature type="region of interest" description="Disordered" evidence="1">
    <location>
        <begin position="139"/>
        <end position="165"/>
    </location>
</feature>
<evidence type="ECO:0000313" key="4">
    <source>
        <dbReference type="Proteomes" id="UP000236754"/>
    </source>
</evidence>
<protein>
    <submittedName>
        <fullName evidence="3">Sigma-70, region 4</fullName>
    </submittedName>
</protein>
<feature type="domain" description="RNA polymerase sigma-70 region 4" evidence="2">
    <location>
        <begin position="95"/>
        <end position="143"/>
    </location>
</feature>
<keyword evidence="4" id="KW-1185">Reference proteome</keyword>
<proteinExistence type="predicted"/>
<dbReference type="GO" id="GO:0006352">
    <property type="term" value="P:DNA-templated transcription initiation"/>
    <property type="evidence" value="ECO:0007669"/>
    <property type="project" value="InterPro"/>
</dbReference>
<dbReference type="AlphaFoldDB" id="A0A1H5UVM7"/>
<evidence type="ECO:0000259" key="2">
    <source>
        <dbReference type="Pfam" id="PF04545"/>
    </source>
</evidence>
<evidence type="ECO:0000256" key="1">
    <source>
        <dbReference type="SAM" id="MobiDB-lite"/>
    </source>
</evidence>